<protein>
    <recommendedName>
        <fullName evidence="4">Probable endonuclease LCL3</fullName>
    </recommendedName>
    <alternativeName>
        <fullName evidence="5">Probable endonuclease lcl3</fullName>
    </alternativeName>
</protein>
<feature type="non-terminal residue" evidence="11">
    <location>
        <position position="1"/>
    </location>
</feature>
<evidence type="ECO:0000259" key="10">
    <source>
        <dbReference type="PROSITE" id="PS50830"/>
    </source>
</evidence>
<dbReference type="InterPro" id="IPR035437">
    <property type="entry name" value="SNase_OB-fold_sf"/>
</dbReference>
<feature type="non-terminal residue" evidence="11">
    <location>
        <position position="179"/>
    </location>
</feature>
<keyword evidence="9" id="KW-0106">Calcium</keyword>
<keyword evidence="12" id="KW-1185">Reference proteome</keyword>
<keyword evidence="6" id="KW-0540">Nuclease</keyword>
<dbReference type="GO" id="GO:0004519">
    <property type="term" value="F:endonuclease activity"/>
    <property type="evidence" value="ECO:0007669"/>
    <property type="project" value="UniProtKB-KW"/>
</dbReference>
<evidence type="ECO:0000256" key="2">
    <source>
        <dbReference type="ARBA" id="ARBA00004173"/>
    </source>
</evidence>
<dbReference type="GO" id="GO:0005739">
    <property type="term" value="C:mitochondrion"/>
    <property type="evidence" value="ECO:0007669"/>
    <property type="project" value="UniProtKB-SubCell"/>
</dbReference>
<comment type="similarity">
    <text evidence="3">Belongs to the LCL3 family.</text>
</comment>
<dbReference type="GO" id="GO:0016787">
    <property type="term" value="F:hydrolase activity"/>
    <property type="evidence" value="ECO:0007669"/>
    <property type="project" value="UniProtKB-KW"/>
</dbReference>
<dbReference type="Gene3D" id="2.40.50.90">
    <property type="match status" value="1"/>
</dbReference>
<dbReference type="PROSITE" id="PS50830">
    <property type="entry name" value="TNASE_3"/>
    <property type="match status" value="1"/>
</dbReference>
<dbReference type="GO" id="GO:0016020">
    <property type="term" value="C:membrane"/>
    <property type="evidence" value="ECO:0007669"/>
    <property type="project" value="UniProtKB-SubCell"/>
</dbReference>
<evidence type="ECO:0000256" key="7">
    <source>
        <dbReference type="ARBA" id="ARBA00022759"/>
    </source>
</evidence>
<keyword evidence="8" id="KW-0378">Hydrolase</keyword>
<evidence type="ECO:0000256" key="4">
    <source>
        <dbReference type="ARBA" id="ARBA00013404"/>
    </source>
</evidence>
<dbReference type="AlphaFoldDB" id="A0A1E4TH12"/>
<dbReference type="InterPro" id="IPR016071">
    <property type="entry name" value="Staphylococal_nuclease_OB-fold"/>
</dbReference>
<feature type="domain" description="TNase-like" evidence="10">
    <location>
        <begin position="1"/>
        <end position="166"/>
    </location>
</feature>
<gene>
    <name evidence="11" type="ORF">CANCADRAFT_18092</name>
</gene>
<sequence length="179" mass="20387">KLFGKIVAVNDGDNVRVFHTPGGYWAGWGWLRSTPRVKGEPRVTNRSIHVRLCGIDAPEASHFGQPGQWGAQQAIQELRRLALGRRCYIQVYSIDQYGRAVGRVKVCGPMRLIGKPSSFYDLSAQMLRSGWALIYEGKDIEYANRKELYKRMEAKAKKQKKGIWSKSRFETPAAYKSKH</sequence>
<evidence type="ECO:0000256" key="3">
    <source>
        <dbReference type="ARBA" id="ARBA00005435"/>
    </source>
</evidence>
<keyword evidence="7" id="KW-0255">Endonuclease</keyword>
<evidence type="ECO:0000256" key="5">
    <source>
        <dbReference type="ARBA" id="ARBA00014651"/>
    </source>
</evidence>
<evidence type="ECO:0000256" key="9">
    <source>
        <dbReference type="ARBA" id="ARBA00022837"/>
    </source>
</evidence>
<accession>A0A1E4TH12</accession>
<dbReference type="Pfam" id="PF00565">
    <property type="entry name" value="SNase"/>
    <property type="match status" value="1"/>
</dbReference>
<dbReference type="PANTHER" id="PTHR12302">
    <property type="entry name" value="EBNA2 BINDING PROTEIN P100"/>
    <property type="match status" value="1"/>
</dbReference>
<dbReference type="SUPFAM" id="SSF50199">
    <property type="entry name" value="Staphylococcal nuclease"/>
    <property type="match status" value="1"/>
</dbReference>
<dbReference type="EMBL" id="KV453842">
    <property type="protein sequence ID" value="ODV91054.1"/>
    <property type="molecule type" value="Genomic_DNA"/>
</dbReference>
<evidence type="ECO:0000256" key="1">
    <source>
        <dbReference type="ARBA" id="ARBA00004167"/>
    </source>
</evidence>
<dbReference type="OrthoDB" id="430293at2759"/>
<name>A0A1E4TH12_9ASCO</name>
<dbReference type="PANTHER" id="PTHR12302:SF3">
    <property type="entry name" value="SERINE_THREONINE-PROTEIN KINASE 31"/>
    <property type="match status" value="1"/>
</dbReference>
<evidence type="ECO:0000256" key="6">
    <source>
        <dbReference type="ARBA" id="ARBA00022722"/>
    </source>
</evidence>
<evidence type="ECO:0000256" key="8">
    <source>
        <dbReference type="ARBA" id="ARBA00022801"/>
    </source>
</evidence>
<organism evidence="11 12">
    <name type="scientific">Tortispora caseinolytica NRRL Y-17796</name>
    <dbReference type="NCBI Taxonomy" id="767744"/>
    <lineage>
        <taxon>Eukaryota</taxon>
        <taxon>Fungi</taxon>
        <taxon>Dikarya</taxon>
        <taxon>Ascomycota</taxon>
        <taxon>Saccharomycotina</taxon>
        <taxon>Trigonopsidomycetes</taxon>
        <taxon>Trigonopsidales</taxon>
        <taxon>Trigonopsidaceae</taxon>
        <taxon>Tortispora</taxon>
    </lineage>
</organism>
<comment type="subcellular location">
    <subcellularLocation>
        <location evidence="1">Membrane</location>
        <topology evidence="1">Single-pass membrane protein</topology>
    </subcellularLocation>
    <subcellularLocation>
        <location evidence="2">Mitochondrion</location>
    </subcellularLocation>
</comment>
<dbReference type="Proteomes" id="UP000095023">
    <property type="component" value="Unassembled WGS sequence"/>
</dbReference>
<dbReference type="SMART" id="SM00318">
    <property type="entry name" value="SNc"/>
    <property type="match status" value="1"/>
</dbReference>
<proteinExistence type="inferred from homology"/>
<reference evidence="12" key="1">
    <citation type="submission" date="2016-02" db="EMBL/GenBank/DDBJ databases">
        <title>Comparative genomics of biotechnologically important yeasts.</title>
        <authorList>
            <consortium name="DOE Joint Genome Institute"/>
            <person name="Riley R."/>
            <person name="Haridas S."/>
            <person name="Wolfe K.H."/>
            <person name="Lopes M.R."/>
            <person name="Hittinger C.T."/>
            <person name="Goker M."/>
            <person name="Salamov A."/>
            <person name="Wisecaver J."/>
            <person name="Long T.M."/>
            <person name="Aerts A.L."/>
            <person name="Barry K."/>
            <person name="Choi C."/>
            <person name="Clum A."/>
            <person name="Coughlan A.Y."/>
            <person name="Deshpande S."/>
            <person name="Douglass A.P."/>
            <person name="Hanson S.J."/>
            <person name="Klenk H.-P."/>
            <person name="Labutti K."/>
            <person name="Lapidus A."/>
            <person name="Lindquist E."/>
            <person name="Lipzen A."/>
            <person name="Meier-Kolthoff J.P."/>
            <person name="Ohm R.A."/>
            <person name="Otillar R.P."/>
            <person name="Pangilinan J."/>
            <person name="Peng Y."/>
            <person name="Rokas A."/>
            <person name="Rosa C.A."/>
            <person name="Scheuner C."/>
            <person name="Sibirny A.A."/>
            <person name="Slot J.C."/>
            <person name="Stielow J.B."/>
            <person name="Sun H."/>
            <person name="Kurtzman C.P."/>
            <person name="Blackwell M."/>
            <person name="Jeffries T.W."/>
            <person name="Grigoriev I.V."/>
        </authorList>
    </citation>
    <scope>NUCLEOTIDE SEQUENCE [LARGE SCALE GENOMIC DNA]</scope>
    <source>
        <strain evidence="12">NRRL Y-17796</strain>
    </source>
</reference>
<evidence type="ECO:0000313" key="12">
    <source>
        <dbReference type="Proteomes" id="UP000095023"/>
    </source>
</evidence>
<evidence type="ECO:0000313" key="11">
    <source>
        <dbReference type="EMBL" id="ODV91054.1"/>
    </source>
</evidence>